<dbReference type="GO" id="GO:0016787">
    <property type="term" value="F:hydrolase activity"/>
    <property type="evidence" value="ECO:0007669"/>
    <property type="project" value="UniProtKB-KW"/>
</dbReference>
<evidence type="ECO:0000259" key="10">
    <source>
        <dbReference type="Pfam" id="PF07683"/>
    </source>
</evidence>
<feature type="region of interest" description="Disordered" evidence="8">
    <location>
        <begin position="40"/>
        <end position="59"/>
    </location>
</feature>
<keyword evidence="3" id="KW-0862">Zinc</keyword>
<evidence type="ECO:0000256" key="5">
    <source>
        <dbReference type="ARBA" id="ARBA00023186"/>
    </source>
</evidence>
<feature type="region of interest" description="Disordered" evidence="8">
    <location>
        <begin position="1"/>
        <end position="33"/>
    </location>
</feature>
<evidence type="ECO:0000259" key="9">
    <source>
        <dbReference type="Pfam" id="PF02492"/>
    </source>
</evidence>
<sequence length="459" mass="50541">MSSSDDDCPPVAVPLNNNALDHANDDDDEEMPDLVETLVDSAVASSKNDNDNDDSPPMKKIPITIITGFLGSGKSTLLDYILTEKHDFKVAVILNEFGDTGGIDQAMNVGMGGEVVEEWLELKNGCLCCTVKDNGVMAIENLMKKKGKFDYILLETTGLADPGPIASIFWMDDDLGSEIYLDGIVTLVDSRNVRKELATKKEDGSLNETAKQIAMADRLILNKTDLITSQEADQLEEDCRTMNGVAQIVRTQHSRVDLNFVLDIAAFDAVRAKELEQADAALKKDQDDHDHDDPNHIHGDGCGHDHNKDDTTTAPSRHLDQSIKTTTLTFNTPTLDQKLFEHWLQILLWEHHIPEVDIVVHGSAEDQKFVSSSQHPKLDILRVKGIFKPLDRPAGTKVVIQGVQELYDIKETVSSAGTGQDDLEGAGKIVFIGRGLDNQRLLASCLRFMKLNSEDVSVV</sequence>
<feature type="domain" description="CobW/HypB/UreG nucleotide-binding" evidence="9">
    <location>
        <begin position="62"/>
        <end position="249"/>
    </location>
</feature>
<dbReference type="InterPro" id="IPR003495">
    <property type="entry name" value="CobW/HypB/UreG_nucleotide-bd"/>
</dbReference>
<dbReference type="SUPFAM" id="SSF52540">
    <property type="entry name" value="P-loop containing nucleoside triphosphate hydrolases"/>
    <property type="match status" value="1"/>
</dbReference>
<keyword evidence="2" id="KW-0378">Hydrolase</keyword>
<dbReference type="CDD" id="cd03112">
    <property type="entry name" value="CobW-like"/>
    <property type="match status" value="1"/>
</dbReference>
<dbReference type="EMBL" id="JAAAIN010001104">
    <property type="protein sequence ID" value="KAG0306890.1"/>
    <property type="molecule type" value="Genomic_DNA"/>
</dbReference>
<evidence type="ECO:0000256" key="8">
    <source>
        <dbReference type="SAM" id="MobiDB-lite"/>
    </source>
</evidence>
<name>A0A9P6R258_9FUNG</name>
<dbReference type="Gene3D" id="3.30.1220.10">
    <property type="entry name" value="CobW-like, C-terminal domain"/>
    <property type="match status" value="1"/>
</dbReference>
<dbReference type="InterPro" id="IPR036627">
    <property type="entry name" value="CobW-likC_sf"/>
</dbReference>
<gene>
    <name evidence="11" type="primary">CBWD1</name>
    <name evidence="11" type="ORF">BGZ97_000579</name>
</gene>
<dbReference type="InterPro" id="IPR011629">
    <property type="entry name" value="CobW-like_C"/>
</dbReference>
<dbReference type="SUPFAM" id="SSF90002">
    <property type="entry name" value="Hypothetical protein YjiA, C-terminal domain"/>
    <property type="match status" value="1"/>
</dbReference>
<evidence type="ECO:0000256" key="4">
    <source>
        <dbReference type="ARBA" id="ARBA00023134"/>
    </source>
</evidence>
<evidence type="ECO:0000313" key="11">
    <source>
        <dbReference type="EMBL" id="KAG0306890.1"/>
    </source>
</evidence>
<comment type="catalytic activity">
    <reaction evidence="7">
        <text>GTP + H2O = GDP + phosphate + H(+)</text>
        <dbReference type="Rhea" id="RHEA:19669"/>
        <dbReference type="ChEBI" id="CHEBI:15377"/>
        <dbReference type="ChEBI" id="CHEBI:15378"/>
        <dbReference type="ChEBI" id="CHEBI:37565"/>
        <dbReference type="ChEBI" id="CHEBI:43474"/>
        <dbReference type="ChEBI" id="CHEBI:58189"/>
    </reaction>
    <physiologicalReaction direction="left-to-right" evidence="7">
        <dbReference type="Rhea" id="RHEA:19670"/>
    </physiologicalReaction>
</comment>
<evidence type="ECO:0000256" key="6">
    <source>
        <dbReference type="ARBA" id="ARBA00034320"/>
    </source>
</evidence>
<dbReference type="Gene3D" id="3.40.50.300">
    <property type="entry name" value="P-loop containing nucleotide triphosphate hydrolases"/>
    <property type="match status" value="1"/>
</dbReference>
<reference evidence="11" key="1">
    <citation type="journal article" date="2020" name="Fungal Divers.">
        <title>Resolving the Mortierellaceae phylogeny through synthesis of multi-gene phylogenetics and phylogenomics.</title>
        <authorList>
            <person name="Vandepol N."/>
            <person name="Liber J."/>
            <person name="Desiro A."/>
            <person name="Na H."/>
            <person name="Kennedy M."/>
            <person name="Barry K."/>
            <person name="Grigoriev I.V."/>
            <person name="Miller A.N."/>
            <person name="O'Donnell K."/>
            <person name="Stajich J.E."/>
            <person name="Bonito G."/>
        </authorList>
    </citation>
    <scope>NUCLEOTIDE SEQUENCE</scope>
    <source>
        <strain evidence="11">NVP60</strain>
    </source>
</reference>
<dbReference type="GO" id="GO:0005737">
    <property type="term" value="C:cytoplasm"/>
    <property type="evidence" value="ECO:0007669"/>
    <property type="project" value="TreeGrafter"/>
</dbReference>
<dbReference type="OrthoDB" id="258627at2759"/>
<evidence type="ECO:0000256" key="1">
    <source>
        <dbReference type="ARBA" id="ARBA00022741"/>
    </source>
</evidence>
<evidence type="ECO:0000256" key="3">
    <source>
        <dbReference type="ARBA" id="ARBA00022833"/>
    </source>
</evidence>
<comment type="caution">
    <text evidence="11">The sequence shown here is derived from an EMBL/GenBank/DDBJ whole genome shotgun (WGS) entry which is preliminary data.</text>
</comment>
<keyword evidence="4" id="KW-0342">GTP-binding</keyword>
<dbReference type="Pfam" id="PF07683">
    <property type="entry name" value="CobW_C"/>
    <property type="match status" value="1"/>
</dbReference>
<protein>
    <submittedName>
        <fullName evidence="11">COBW domain-containing protein 1</fullName>
    </submittedName>
</protein>
<keyword evidence="12" id="KW-1185">Reference proteome</keyword>
<proteinExistence type="inferred from homology"/>
<evidence type="ECO:0000256" key="7">
    <source>
        <dbReference type="ARBA" id="ARBA00049117"/>
    </source>
</evidence>
<organism evidence="11 12">
    <name type="scientific">Linnemannia gamsii</name>
    <dbReference type="NCBI Taxonomy" id="64522"/>
    <lineage>
        <taxon>Eukaryota</taxon>
        <taxon>Fungi</taxon>
        <taxon>Fungi incertae sedis</taxon>
        <taxon>Mucoromycota</taxon>
        <taxon>Mortierellomycotina</taxon>
        <taxon>Mortierellomycetes</taxon>
        <taxon>Mortierellales</taxon>
        <taxon>Mortierellaceae</taxon>
        <taxon>Linnemannia</taxon>
    </lineage>
</organism>
<dbReference type="PANTHER" id="PTHR13748">
    <property type="entry name" value="COBW-RELATED"/>
    <property type="match status" value="1"/>
</dbReference>
<feature type="compositionally biased region" description="Acidic residues" evidence="8">
    <location>
        <begin position="24"/>
        <end position="33"/>
    </location>
</feature>
<keyword evidence="5" id="KW-0143">Chaperone</keyword>
<dbReference type="Proteomes" id="UP000823405">
    <property type="component" value="Unassembled WGS sequence"/>
</dbReference>
<dbReference type="AlphaFoldDB" id="A0A9P6R258"/>
<keyword evidence="1" id="KW-0547">Nucleotide-binding</keyword>
<accession>A0A9P6R258</accession>
<dbReference type="InterPro" id="IPR027417">
    <property type="entry name" value="P-loop_NTPase"/>
</dbReference>
<dbReference type="GO" id="GO:0005525">
    <property type="term" value="F:GTP binding"/>
    <property type="evidence" value="ECO:0007669"/>
    <property type="project" value="UniProtKB-KW"/>
</dbReference>
<feature type="region of interest" description="Disordered" evidence="8">
    <location>
        <begin position="280"/>
        <end position="319"/>
    </location>
</feature>
<dbReference type="InterPro" id="IPR051316">
    <property type="entry name" value="Zinc-reg_GTPase_activator"/>
</dbReference>
<evidence type="ECO:0000256" key="2">
    <source>
        <dbReference type="ARBA" id="ARBA00022801"/>
    </source>
</evidence>
<evidence type="ECO:0000313" key="12">
    <source>
        <dbReference type="Proteomes" id="UP000823405"/>
    </source>
</evidence>
<feature type="domain" description="CobW C-terminal" evidence="10">
    <location>
        <begin position="369"/>
        <end position="443"/>
    </location>
</feature>
<dbReference type="Pfam" id="PF02492">
    <property type="entry name" value="cobW"/>
    <property type="match status" value="1"/>
</dbReference>
<comment type="similarity">
    <text evidence="6">Belongs to the SIMIBI class G3E GTPase family. ZNG1 subfamily.</text>
</comment>
<dbReference type="PANTHER" id="PTHR13748:SF31">
    <property type="entry name" value="ZINC-REGULATED GTPASE METALLOPROTEIN ACTIVATOR 1A-RELATED"/>
    <property type="match status" value="1"/>
</dbReference>